<dbReference type="KEGG" id="bman:114247602"/>
<dbReference type="GO" id="GO:0005634">
    <property type="term" value="C:nucleus"/>
    <property type="evidence" value="ECO:0007669"/>
    <property type="project" value="TreeGrafter"/>
</dbReference>
<dbReference type="InterPro" id="IPR041426">
    <property type="entry name" value="Mos1_HTH"/>
</dbReference>
<dbReference type="GO" id="GO:0044547">
    <property type="term" value="F:DNA topoisomerase binding"/>
    <property type="evidence" value="ECO:0007669"/>
    <property type="project" value="TreeGrafter"/>
</dbReference>
<dbReference type="Proteomes" id="UP000504629">
    <property type="component" value="Unplaced"/>
</dbReference>
<protein>
    <submittedName>
        <fullName evidence="4">Histone-lysine N-methyltransferase SETMAR-like</fullName>
    </submittedName>
</protein>
<dbReference type="GO" id="GO:0003690">
    <property type="term" value="F:double-stranded DNA binding"/>
    <property type="evidence" value="ECO:0007669"/>
    <property type="project" value="TreeGrafter"/>
</dbReference>
<evidence type="ECO:0000259" key="2">
    <source>
        <dbReference type="Pfam" id="PF17906"/>
    </source>
</evidence>
<dbReference type="GO" id="GO:0000729">
    <property type="term" value="P:DNA double-strand break processing"/>
    <property type="evidence" value="ECO:0007669"/>
    <property type="project" value="TreeGrafter"/>
</dbReference>
<evidence type="ECO:0000313" key="4">
    <source>
        <dbReference type="RefSeq" id="XP_028036400.1"/>
    </source>
</evidence>
<dbReference type="InterPro" id="IPR052709">
    <property type="entry name" value="Transposase-MT_Hybrid"/>
</dbReference>
<feature type="compositionally biased region" description="Polar residues" evidence="1">
    <location>
        <begin position="109"/>
        <end position="118"/>
    </location>
</feature>
<dbReference type="AlphaFoldDB" id="A0A6J2K3B0"/>
<organism evidence="3 4">
    <name type="scientific">Bombyx mandarina</name>
    <name type="common">Wild silk moth</name>
    <name type="synonym">Wild silkworm</name>
    <dbReference type="NCBI Taxonomy" id="7092"/>
    <lineage>
        <taxon>Eukaryota</taxon>
        <taxon>Metazoa</taxon>
        <taxon>Ecdysozoa</taxon>
        <taxon>Arthropoda</taxon>
        <taxon>Hexapoda</taxon>
        <taxon>Insecta</taxon>
        <taxon>Pterygota</taxon>
        <taxon>Neoptera</taxon>
        <taxon>Endopterygota</taxon>
        <taxon>Lepidoptera</taxon>
        <taxon>Glossata</taxon>
        <taxon>Ditrysia</taxon>
        <taxon>Bombycoidea</taxon>
        <taxon>Bombycidae</taxon>
        <taxon>Bombycinae</taxon>
        <taxon>Bombyx</taxon>
    </lineage>
</organism>
<dbReference type="GO" id="GO:0003697">
    <property type="term" value="F:single-stranded DNA binding"/>
    <property type="evidence" value="ECO:0007669"/>
    <property type="project" value="TreeGrafter"/>
</dbReference>
<dbReference type="GO" id="GO:0035861">
    <property type="term" value="C:site of double-strand break"/>
    <property type="evidence" value="ECO:0007669"/>
    <property type="project" value="TreeGrafter"/>
</dbReference>
<sequence>MEIMKYQYIYEYEFYPSTSAAKTARGINDVYGAGVAKESTIRFLFQRFRSGNFDLQNQPRGRPETKVENEELKAIVEADPSQSTSEIAAGFRVSDKTHESASREKNYKTGHTNCGTIA</sequence>
<dbReference type="GO" id="GO:0042800">
    <property type="term" value="F:histone H3K4 methyltransferase activity"/>
    <property type="evidence" value="ECO:0007669"/>
    <property type="project" value="TreeGrafter"/>
</dbReference>
<dbReference type="GO" id="GO:0000014">
    <property type="term" value="F:single-stranded DNA endodeoxyribonuclease activity"/>
    <property type="evidence" value="ECO:0007669"/>
    <property type="project" value="TreeGrafter"/>
</dbReference>
<evidence type="ECO:0000313" key="3">
    <source>
        <dbReference type="Proteomes" id="UP000504629"/>
    </source>
</evidence>
<dbReference type="GO" id="GO:0046975">
    <property type="term" value="F:histone H3K36 methyltransferase activity"/>
    <property type="evidence" value="ECO:0007669"/>
    <property type="project" value="TreeGrafter"/>
</dbReference>
<dbReference type="Gene3D" id="1.10.10.1450">
    <property type="match status" value="1"/>
</dbReference>
<reference evidence="4" key="1">
    <citation type="submission" date="2025-08" db="UniProtKB">
        <authorList>
            <consortium name="RefSeq"/>
        </authorList>
    </citation>
    <scope>IDENTIFICATION</scope>
    <source>
        <tissue evidence="4">Silk gland</tissue>
    </source>
</reference>
<feature type="region of interest" description="Disordered" evidence="1">
    <location>
        <begin position="77"/>
        <end position="118"/>
    </location>
</feature>
<dbReference type="OrthoDB" id="616263at2759"/>
<dbReference type="PANTHER" id="PTHR46060">
    <property type="entry name" value="MARINER MOS1 TRANSPOSASE-LIKE PROTEIN"/>
    <property type="match status" value="1"/>
</dbReference>
<proteinExistence type="predicted"/>
<keyword evidence="3" id="KW-1185">Reference proteome</keyword>
<dbReference type="Pfam" id="PF17906">
    <property type="entry name" value="HTH_48"/>
    <property type="match status" value="1"/>
</dbReference>
<dbReference type="GO" id="GO:0000793">
    <property type="term" value="C:condensed chromosome"/>
    <property type="evidence" value="ECO:0007669"/>
    <property type="project" value="TreeGrafter"/>
</dbReference>
<dbReference type="GO" id="GO:0031297">
    <property type="term" value="P:replication fork processing"/>
    <property type="evidence" value="ECO:0007669"/>
    <property type="project" value="TreeGrafter"/>
</dbReference>
<feature type="compositionally biased region" description="Basic and acidic residues" evidence="1">
    <location>
        <begin position="93"/>
        <end position="107"/>
    </location>
</feature>
<dbReference type="GeneID" id="114247602"/>
<dbReference type="GO" id="GO:0044774">
    <property type="term" value="P:mitotic DNA integrity checkpoint signaling"/>
    <property type="evidence" value="ECO:0007669"/>
    <property type="project" value="TreeGrafter"/>
</dbReference>
<dbReference type="PANTHER" id="PTHR46060:SF2">
    <property type="entry name" value="HISTONE-LYSINE N-METHYLTRANSFERASE SETMAR"/>
    <property type="match status" value="1"/>
</dbReference>
<name>A0A6J2K3B0_BOMMA</name>
<evidence type="ECO:0000256" key="1">
    <source>
        <dbReference type="SAM" id="MobiDB-lite"/>
    </source>
</evidence>
<dbReference type="GO" id="GO:0015074">
    <property type="term" value="P:DNA integration"/>
    <property type="evidence" value="ECO:0007669"/>
    <property type="project" value="TreeGrafter"/>
</dbReference>
<accession>A0A6J2K3B0</accession>
<feature type="domain" description="Mos1 transposase HTH" evidence="2">
    <location>
        <begin position="9"/>
        <end position="52"/>
    </location>
</feature>
<gene>
    <name evidence="4" type="primary">LOC114247602</name>
</gene>
<dbReference type="GO" id="GO:0006303">
    <property type="term" value="P:double-strand break repair via nonhomologous end joining"/>
    <property type="evidence" value="ECO:0007669"/>
    <property type="project" value="TreeGrafter"/>
</dbReference>
<dbReference type="RefSeq" id="XP_028036400.1">
    <property type="nucleotide sequence ID" value="XM_028180599.1"/>
</dbReference>